<evidence type="ECO:0000313" key="2">
    <source>
        <dbReference type="EMBL" id="AAF11288.1"/>
    </source>
</evidence>
<dbReference type="KEGG" id="dra:DR_1729"/>
<dbReference type="GeneID" id="69517967"/>
<keyword evidence="1" id="KW-0732">Signal</keyword>
<dbReference type="RefSeq" id="WP_010888364.1">
    <property type="nucleotide sequence ID" value="NC_001263.1"/>
</dbReference>
<organism evidence="2 3">
    <name type="scientific">Deinococcus radiodurans (strain ATCC 13939 / DSM 20539 / JCM 16871 / CCUG 27074 / LMG 4051 / NBRC 15346 / NCIMB 9279 / VKM B-1422 / R1)</name>
    <dbReference type="NCBI Taxonomy" id="243230"/>
    <lineage>
        <taxon>Bacteria</taxon>
        <taxon>Thermotogati</taxon>
        <taxon>Deinococcota</taxon>
        <taxon>Deinococci</taxon>
        <taxon>Deinococcales</taxon>
        <taxon>Deinococcaceae</taxon>
        <taxon>Deinococcus</taxon>
    </lineage>
</organism>
<gene>
    <name evidence="2" type="ordered locus">DR_1729</name>
</gene>
<protein>
    <submittedName>
        <fullName evidence="2">Uncharacterized protein</fullName>
    </submittedName>
</protein>
<dbReference type="OrthoDB" id="3078504at2"/>
<dbReference type="InParanoid" id="Q9RTN1"/>
<dbReference type="PaxDb" id="243230-DR_1729"/>
<dbReference type="AlphaFoldDB" id="Q9RTN1"/>
<feature type="chain" id="PRO_5009974236" evidence="1">
    <location>
        <begin position="22"/>
        <end position="232"/>
    </location>
</feature>
<sequence>MNKILLGALALLACSTSSAHAYTLEQLRDNAGNRLKLPAGRWADYLPLLDKLRAGSYEQALALAAKPKPTLQEAALALYFAASKGAAAGKITDADSLRFMFAAADVYLDPMANMNVARPSQRGSPFAGLSQPTVDMTFRYLNRAWETGQVFTDNGVGTDIWEMIAGATLGLADGFDAADINDEYPTSKTLDKLRPELLAFRNSFARLYGLKVPTTTTTVFERHYAHFFPSEK</sequence>
<reference evidence="2 3" key="1">
    <citation type="journal article" date="1999" name="Science">
        <title>Genome sequence of the radioresistant bacterium Deinococcus radiodurans R1.</title>
        <authorList>
            <person name="White O."/>
            <person name="Eisen J.A."/>
            <person name="Heidelberg J.F."/>
            <person name="Hickey E.K."/>
            <person name="Peterson J.D."/>
            <person name="Dodson R.J."/>
            <person name="Haft D.H."/>
            <person name="Gwinn M.L."/>
            <person name="Nelson W.C."/>
            <person name="Richardson D.L."/>
            <person name="Moffat K.S."/>
            <person name="Qin H."/>
            <person name="Jiang L."/>
            <person name="Pamphile W."/>
            <person name="Crosby M."/>
            <person name="Shen M."/>
            <person name="Vamathevan J.J."/>
            <person name="Lam P."/>
            <person name="McDonald L."/>
            <person name="Utterback T."/>
            <person name="Zalewski C."/>
            <person name="Makarova K.S."/>
            <person name="Aravind L."/>
            <person name="Daly M.J."/>
            <person name="Minton K.W."/>
            <person name="Fleischmann R.D."/>
            <person name="Ketchum K.A."/>
            <person name="Nelson K.E."/>
            <person name="Salzberg S."/>
            <person name="Smith H.O."/>
            <person name="Venter J.C."/>
            <person name="Fraser C.M."/>
        </authorList>
    </citation>
    <scope>NUCLEOTIDE SEQUENCE [LARGE SCALE GENOMIC DNA]</scope>
    <source>
        <strain evidence="3">ATCC 13939 / DSM 20539 / JCM 16871 / LMG 4051 / NBRC 15346 / NCIMB 9279 / R1 / VKM B-1422</strain>
    </source>
</reference>
<proteinExistence type="predicted"/>
<dbReference type="PIR" id="F75361">
    <property type="entry name" value="F75361"/>
</dbReference>
<evidence type="ECO:0000313" key="3">
    <source>
        <dbReference type="Proteomes" id="UP000002524"/>
    </source>
</evidence>
<feature type="signal peptide" evidence="1">
    <location>
        <begin position="1"/>
        <end position="21"/>
    </location>
</feature>
<evidence type="ECO:0000256" key="1">
    <source>
        <dbReference type="SAM" id="SignalP"/>
    </source>
</evidence>
<dbReference type="EMBL" id="AE000513">
    <property type="protein sequence ID" value="AAF11288.1"/>
    <property type="molecule type" value="Genomic_DNA"/>
</dbReference>
<dbReference type="Proteomes" id="UP000002524">
    <property type="component" value="Chromosome 1"/>
</dbReference>
<accession>Q9RTN1</accession>
<name>Q9RTN1_DEIRA</name>
<dbReference type="PATRIC" id="fig|243230.17.peg.1938"/>
<keyword evidence="3" id="KW-1185">Reference proteome</keyword>
<dbReference type="HOGENOM" id="CLU_1193239_0_0_0"/>
<dbReference type="EnsemblBacteria" id="AAF11288">
    <property type="protein sequence ID" value="AAF11288"/>
    <property type="gene ID" value="DR_1729"/>
</dbReference>